<keyword evidence="1" id="KW-0472">Membrane</keyword>
<evidence type="ECO:0000256" key="1">
    <source>
        <dbReference type="SAM" id="Phobius"/>
    </source>
</evidence>
<evidence type="ECO:0000313" key="2">
    <source>
        <dbReference type="EMBL" id="CAB4241727.1"/>
    </source>
</evidence>
<sequence>MKIFGRSGGYWLFWTSTIYFLVAMFDLFVYNFTSTEYIQVTWILVLSLPLWIKPFAKWLNMKTIWEI</sequence>
<keyword evidence="1" id="KW-1133">Transmembrane helix</keyword>
<accession>A0A6J5TCU1</accession>
<dbReference type="EMBL" id="LR797824">
    <property type="protein sequence ID" value="CAB4241727.1"/>
    <property type="molecule type" value="Genomic_DNA"/>
</dbReference>
<organism evidence="2">
    <name type="scientific">uncultured Caudovirales phage</name>
    <dbReference type="NCBI Taxonomy" id="2100421"/>
    <lineage>
        <taxon>Viruses</taxon>
        <taxon>Duplodnaviria</taxon>
        <taxon>Heunggongvirae</taxon>
        <taxon>Uroviricota</taxon>
        <taxon>Caudoviricetes</taxon>
        <taxon>Peduoviridae</taxon>
        <taxon>Maltschvirus</taxon>
        <taxon>Maltschvirus maltsch</taxon>
    </lineage>
</organism>
<name>A0A6J5TCU1_9CAUD</name>
<keyword evidence="1" id="KW-0812">Transmembrane</keyword>
<reference evidence="2" key="1">
    <citation type="submission" date="2020-05" db="EMBL/GenBank/DDBJ databases">
        <authorList>
            <person name="Chiriac C."/>
            <person name="Salcher M."/>
            <person name="Ghai R."/>
            <person name="Kavagutti S V."/>
        </authorList>
    </citation>
    <scope>NUCLEOTIDE SEQUENCE</scope>
</reference>
<protein>
    <submittedName>
        <fullName evidence="2">Uncharacterized protein</fullName>
    </submittedName>
</protein>
<proteinExistence type="predicted"/>
<gene>
    <name evidence="2" type="ORF">UFOVP71_265</name>
</gene>
<feature type="transmembrane region" description="Helical" evidence="1">
    <location>
        <begin position="12"/>
        <end position="31"/>
    </location>
</feature>